<dbReference type="PANTHER" id="PTHR42862:SF1">
    <property type="entry name" value="DELTA-1-PYRROLINE-5-CARBOXYLATE DEHYDROGENASE 2, ISOFORM A-RELATED"/>
    <property type="match status" value="1"/>
</dbReference>
<comment type="catalytic activity">
    <reaction evidence="5">
        <text>L-glutamate 5-semialdehyde + NAD(+) + H2O = L-glutamate + NADH + 2 H(+)</text>
        <dbReference type="Rhea" id="RHEA:30235"/>
        <dbReference type="ChEBI" id="CHEBI:15377"/>
        <dbReference type="ChEBI" id="CHEBI:15378"/>
        <dbReference type="ChEBI" id="CHEBI:29985"/>
        <dbReference type="ChEBI" id="CHEBI:57540"/>
        <dbReference type="ChEBI" id="CHEBI:57945"/>
        <dbReference type="ChEBI" id="CHEBI:58066"/>
        <dbReference type="EC" id="1.2.1.88"/>
    </reaction>
</comment>
<evidence type="ECO:0000256" key="6">
    <source>
        <dbReference type="PIRSR" id="PIRSR000197-1"/>
    </source>
</evidence>
<evidence type="ECO:0000256" key="1">
    <source>
        <dbReference type="ARBA" id="ARBA00004786"/>
    </source>
</evidence>
<dbReference type="RefSeq" id="WP_169453066.1">
    <property type="nucleotide sequence ID" value="NZ_CP051774.1"/>
</dbReference>
<dbReference type="GO" id="GO:0010133">
    <property type="term" value="P:L-proline catabolic process to L-glutamate"/>
    <property type="evidence" value="ECO:0007669"/>
    <property type="project" value="InterPro"/>
</dbReference>
<keyword evidence="3" id="KW-0560">Oxidoreductase</keyword>
<dbReference type="Pfam" id="PF00171">
    <property type="entry name" value="Aldedh"/>
    <property type="match status" value="1"/>
</dbReference>
<evidence type="ECO:0000256" key="2">
    <source>
        <dbReference type="ARBA" id="ARBA00012884"/>
    </source>
</evidence>
<feature type="active site" evidence="6">
    <location>
        <position position="756"/>
    </location>
</feature>
<evidence type="ECO:0000256" key="5">
    <source>
        <dbReference type="ARBA" id="ARBA00048142"/>
    </source>
</evidence>
<name>A0A858RDR0_9BACT</name>
<dbReference type="EC" id="1.2.1.88" evidence="2"/>
<dbReference type="InterPro" id="IPR016160">
    <property type="entry name" value="Ald_DH_CS_CYS"/>
</dbReference>
<dbReference type="Gene3D" id="3.20.20.220">
    <property type="match status" value="1"/>
</dbReference>
<dbReference type="InterPro" id="IPR016161">
    <property type="entry name" value="Ald_DH/histidinol_DH"/>
</dbReference>
<organism evidence="9 10">
    <name type="scientific">Luteolibacter luteus</name>
    <dbReference type="NCBI Taxonomy" id="2728835"/>
    <lineage>
        <taxon>Bacteria</taxon>
        <taxon>Pseudomonadati</taxon>
        <taxon>Verrucomicrobiota</taxon>
        <taxon>Verrucomicrobiia</taxon>
        <taxon>Verrucomicrobiales</taxon>
        <taxon>Verrucomicrobiaceae</taxon>
        <taxon>Luteolibacter</taxon>
    </lineage>
</organism>
<dbReference type="PANTHER" id="PTHR42862">
    <property type="entry name" value="DELTA-1-PYRROLINE-5-CARBOXYLATE DEHYDROGENASE 1, ISOFORM A-RELATED"/>
    <property type="match status" value="1"/>
</dbReference>
<evidence type="ECO:0000313" key="10">
    <source>
        <dbReference type="Proteomes" id="UP000501812"/>
    </source>
</evidence>
<dbReference type="PIRSF" id="PIRSF000197">
    <property type="entry name" value="Bifunct_PutA"/>
    <property type="match status" value="1"/>
</dbReference>
<dbReference type="Gene3D" id="3.40.605.10">
    <property type="entry name" value="Aldehyde Dehydrogenase, Chain A, domain 1"/>
    <property type="match status" value="1"/>
</dbReference>
<keyword evidence="10" id="KW-1185">Reference proteome</keyword>
<dbReference type="Gene3D" id="3.40.309.10">
    <property type="entry name" value="Aldehyde Dehydrogenase, Chain A, domain 2"/>
    <property type="match status" value="1"/>
</dbReference>
<dbReference type="GO" id="GO:0009898">
    <property type="term" value="C:cytoplasmic side of plasma membrane"/>
    <property type="evidence" value="ECO:0007669"/>
    <property type="project" value="TreeGrafter"/>
</dbReference>
<feature type="domain" description="Aldehyde dehydrogenase" evidence="7">
    <location>
        <begin position="551"/>
        <end position="982"/>
    </location>
</feature>
<proteinExistence type="predicted"/>
<feature type="active site" evidence="6">
    <location>
        <position position="790"/>
    </location>
</feature>
<dbReference type="PROSITE" id="PS00070">
    <property type="entry name" value="ALDEHYDE_DEHYDR_CYS"/>
    <property type="match status" value="1"/>
</dbReference>
<dbReference type="InterPro" id="IPR050485">
    <property type="entry name" value="Proline_metab_enzyme"/>
</dbReference>
<evidence type="ECO:0000259" key="7">
    <source>
        <dbReference type="Pfam" id="PF00171"/>
    </source>
</evidence>
<reference evidence="9 10" key="1">
    <citation type="submission" date="2020-04" db="EMBL/GenBank/DDBJ databases">
        <title>Luteolibacter sp. G-1-1-1 isolated from soil.</title>
        <authorList>
            <person name="Dahal R.H."/>
        </authorList>
    </citation>
    <scope>NUCLEOTIDE SEQUENCE [LARGE SCALE GENOMIC DNA]</scope>
    <source>
        <strain evidence="9 10">G-1-1-1</strain>
    </source>
</reference>
<dbReference type="GO" id="GO:0004657">
    <property type="term" value="F:proline dehydrogenase activity"/>
    <property type="evidence" value="ECO:0007669"/>
    <property type="project" value="InterPro"/>
</dbReference>
<dbReference type="EMBL" id="CP051774">
    <property type="protein sequence ID" value="QJE94845.1"/>
    <property type="molecule type" value="Genomic_DNA"/>
</dbReference>
<dbReference type="InterPro" id="IPR016163">
    <property type="entry name" value="Ald_DH_C"/>
</dbReference>
<feature type="domain" description="Proline dehydrogenase" evidence="8">
    <location>
        <begin position="145"/>
        <end position="440"/>
    </location>
</feature>
<evidence type="ECO:0000256" key="3">
    <source>
        <dbReference type="ARBA" id="ARBA00023002"/>
    </source>
</evidence>
<keyword evidence="4" id="KW-0520">NAD</keyword>
<dbReference type="GO" id="GO:0003700">
    <property type="term" value="F:DNA-binding transcription factor activity"/>
    <property type="evidence" value="ECO:0007669"/>
    <property type="project" value="InterPro"/>
</dbReference>
<sequence>MTSVCDRIDRCRQFRPSDAALPAEAVELAAELLREATRGQRWGEKMQARQMAAMMHDAAGKAFTFAMADQVFRPPTAAREAKRFRDLIDDYGVPQYLPLGARVAMRAGEIASAAVPDVVMPLVAEKMRQESSSVILPAEEEKLRKHLIRRREAGMRMNLNQLGEAVLGEEEARHRLDSNLARLADPETDYISVKISAIFSQIHLVALDETLVAIKDRLRVLYRAAVQHRRADGGAKFVNLDMEEYRDLRLTCAAFREVLDEPEFHKLEAGIVLQAYLPDAWPVQKELNAWALNRVDAGGAGIKIRIVKGANLAMEKVDSEIHDWPLAPYRSKVEVDANFKRMLHEGCRPENARAVRLGVASHNLFDIAYGLLLRAREAVEDHVEFEMLEGMANHQARTVRDAAKGLLLYAPVVKREDFHSAIAYLVRRLDENTSPENFLHDLFGMQPGDAAWERQKERFLNACALMETVFAGPQRVQDRTNEFREPHALDAPFHNEADTDWSLTHNVRWIRGRVDELRNAPPAFVPLQIAGQTVNGSAEEAGNDPSRPGIVAYRHALAGPEQVEQALVAAVDARSVWKDLGWQGRGELLCKAAASIAANRREAIAAMVLDAGKSVMEADAELSEAIDFADYYARSFSKDEDFDGLSSEPLGTVLVTPPWNFPYAIPCGGILAALVAGNTVILKPAPETVLTAWVMVNALWDAGIPREVLQFLPCPDNEIGRSLVTDLRIGAVVLTGAYETARMFLSWNPQMRLFAETSGKNSLVITAAADPDLAVKDLVKSAFGHSGQKCSAASLAIVEAEVYDDPGFRRQLRDAAASLKVGPSWEYDSIATPVIREPGDALQRALTTLDPGEEWLLEPQMVDGNPCLWSPGIKLGVAPDGWYRRTECFGPVLGLIRADHLKHAIRIQNDSQFGLTGGIHSLDPAELDQWREQVEVGNAYINRPITGAIVQRQPFGGWKRSCFGPGAKAGGPNYVALFATWKNDRAPHFRAPLSGPIIDLLKSIFIALPGVDAAELNAAAGSDAWWIEHEFGAVHDPSALECESNLFRYRRFDHGVIRANESTSDTELARMILAAAAAGVAVEVSVPVDRACSVSGVLLRRESESDLARRLASTRAGILRAPSPGPELAAAAVEAGVRLVRHAPVSSGKIELPGFFREQAISETRHRHGSVLPRPQDLR</sequence>
<dbReference type="Pfam" id="PF01619">
    <property type="entry name" value="Pro_dh"/>
    <property type="match status" value="1"/>
</dbReference>
<evidence type="ECO:0000259" key="8">
    <source>
        <dbReference type="Pfam" id="PF01619"/>
    </source>
</evidence>
<dbReference type="InterPro" id="IPR016162">
    <property type="entry name" value="Ald_DH_N"/>
</dbReference>
<dbReference type="GO" id="GO:0003842">
    <property type="term" value="F:L-glutamate gamma-semialdehyde dehydrogenase activity"/>
    <property type="evidence" value="ECO:0007669"/>
    <property type="project" value="UniProtKB-EC"/>
</dbReference>
<dbReference type="InterPro" id="IPR015590">
    <property type="entry name" value="Aldehyde_DH_dom"/>
</dbReference>
<accession>A0A858RDR0</accession>
<dbReference type="SUPFAM" id="SSF51730">
    <property type="entry name" value="FAD-linked oxidoreductase"/>
    <property type="match status" value="1"/>
</dbReference>
<dbReference type="KEGG" id="luo:HHL09_03315"/>
<evidence type="ECO:0000256" key="4">
    <source>
        <dbReference type="ARBA" id="ARBA00023027"/>
    </source>
</evidence>
<dbReference type="InterPro" id="IPR029041">
    <property type="entry name" value="FAD-linked_oxidoreductase-like"/>
</dbReference>
<comment type="pathway">
    <text evidence="1">Amino-acid degradation; L-proline degradation into L-glutamate; L-glutamate from L-proline: step 2/2.</text>
</comment>
<gene>
    <name evidence="9" type="ORF">HHL09_03315</name>
</gene>
<dbReference type="AlphaFoldDB" id="A0A858RDR0"/>
<evidence type="ECO:0000313" key="9">
    <source>
        <dbReference type="EMBL" id="QJE94845.1"/>
    </source>
</evidence>
<dbReference type="InterPro" id="IPR025703">
    <property type="entry name" value="Bifunct_PutA"/>
</dbReference>
<dbReference type="Proteomes" id="UP000501812">
    <property type="component" value="Chromosome"/>
</dbReference>
<protein>
    <recommendedName>
        <fullName evidence="2">L-glutamate gamma-semialdehyde dehydrogenase</fullName>
        <ecNumber evidence="2">1.2.1.88</ecNumber>
    </recommendedName>
</protein>
<dbReference type="InterPro" id="IPR002872">
    <property type="entry name" value="Proline_DH_dom"/>
</dbReference>
<dbReference type="SUPFAM" id="SSF53720">
    <property type="entry name" value="ALDH-like"/>
    <property type="match status" value="1"/>
</dbReference>